<feature type="domain" description="DUF4224" evidence="1">
    <location>
        <begin position="16"/>
        <end position="55"/>
    </location>
</feature>
<dbReference type="Proteomes" id="UP000029413">
    <property type="component" value="Chromosome 1"/>
</dbReference>
<dbReference type="AlphaFoldDB" id="A0AAN0RQ42"/>
<dbReference type="Pfam" id="PF13986">
    <property type="entry name" value="DUF4224"/>
    <property type="match status" value="1"/>
</dbReference>
<organism evidence="2 3">
    <name type="scientific">Burkholderia cenocepacia</name>
    <dbReference type="NCBI Taxonomy" id="95486"/>
    <lineage>
        <taxon>Bacteria</taxon>
        <taxon>Pseudomonadati</taxon>
        <taxon>Pseudomonadota</taxon>
        <taxon>Betaproteobacteria</taxon>
        <taxon>Burkholderiales</taxon>
        <taxon>Burkholderiaceae</taxon>
        <taxon>Burkholderia</taxon>
        <taxon>Burkholderia cepacia complex</taxon>
    </lineage>
</organism>
<evidence type="ECO:0000313" key="2">
    <source>
        <dbReference type="EMBL" id="AIO31868.1"/>
    </source>
</evidence>
<evidence type="ECO:0000313" key="3">
    <source>
        <dbReference type="Proteomes" id="UP000029413"/>
    </source>
</evidence>
<accession>A0AAN0RQ42</accession>
<name>A0AAN0RQ42_9BURK</name>
<dbReference type="EMBL" id="CP007783">
    <property type="protein sequence ID" value="AIO31868.1"/>
    <property type="molecule type" value="Genomic_DNA"/>
</dbReference>
<dbReference type="KEGG" id="bcen:DM39_1481"/>
<sequence>MSDSQLQPTYVPRELLAELVGCKPRSLACMRRWLERNHWPHVVNIAGVPLVAHSYFDARMNGTAPPVRFARTANEQEPNFDSLNI</sequence>
<proteinExistence type="predicted"/>
<protein>
    <recommendedName>
        <fullName evidence="1">DUF4224 domain-containing protein</fullName>
    </recommendedName>
</protein>
<evidence type="ECO:0000259" key="1">
    <source>
        <dbReference type="Pfam" id="PF13986"/>
    </source>
</evidence>
<keyword evidence="3" id="KW-1185">Reference proteome</keyword>
<gene>
    <name evidence="2" type="ORF">DM39_1481</name>
</gene>
<dbReference type="InterPro" id="IPR025319">
    <property type="entry name" value="DUF4224"/>
</dbReference>
<reference evidence="2 3" key="1">
    <citation type="submission" date="2014-05" db="EMBL/GenBank/DDBJ databases">
        <authorList>
            <person name="Bishop-Lilly K.A."/>
            <person name="Broomall S.M."/>
            <person name="Chain P.S."/>
            <person name="Chertkov O."/>
            <person name="Coyne S.R."/>
            <person name="Daligault H.E."/>
            <person name="Davenport K.W."/>
            <person name="Erkkila T."/>
            <person name="Frey K.G."/>
            <person name="Gibbons H.S."/>
            <person name="Gu W."/>
            <person name="Jaissle J."/>
            <person name="Johnson S.L."/>
            <person name="Koroleva G.I."/>
            <person name="Ladner J.T."/>
            <person name="Lo C.-C."/>
            <person name="Minogue T.D."/>
            <person name="Munk C."/>
            <person name="Palacios G.F."/>
            <person name="Redden C.L."/>
            <person name="Rosenzweig C.N."/>
            <person name="Scholz M.B."/>
            <person name="Teshima H."/>
            <person name="Xu Y."/>
        </authorList>
    </citation>
    <scope>NUCLEOTIDE SEQUENCE [LARGE SCALE GENOMIC DNA]</scope>
    <source>
        <strain evidence="2 3">DDS 22E-1</strain>
    </source>
</reference>